<feature type="binding site" evidence="2">
    <location>
        <position position="380"/>
    </location>
    <ligand>
        <name>ATP</name>
        <dbReference type="ChEBI" id="CHEBI:30616"/>
    </ligand>
</feature>
<name>A0AA38HPC3_9CUCU</name>
<dbReference type="Gene3D" id="2.60.40.60">
    <property type="entry name" value="Cadherins"/>
    <property type="match status" value="1"/>
</dbReference>
<dbReference type="GO" id="GO:0007169">
    <property type="term" value="P:cell surface receptor protein tyrosine kinase signaling pathway"/>
    <property type="evidence" value="ECO:0007669"/>
    <property type="project" value="TreeGrafter"/>
</dbReference>
<dbReference type="Proteomes" id="UP001168821">
    <property type="component" value="Unassembled WGS sequence"/>
</dbReference>
<dbReference type="GO" id="GO:0005509">
    <property type="term" value="F:calcium ion binding"/>
    <property type="evidence" value="ECO:0007669"/>
    <property type="project" value="InterPro"/>
</dbReference>
<keyword evidence="2" id="KW-0067">ATP-binding</keyword>
<dbReference type="InterPro" id="IPR001245">
    <property type="entry name" value="Ser-Thr/Tyr_kinase_cat_dom"/>
</dbReference>
<feature type="signal peptide" evidence="5">
    <location>
        <begin position="1"/>
        <end position="21"/>
    </location>
</feature>
<keyword evidence="8" id="KW-1185">Reference proteome</keyword>
<dbReference type="SUPFAM" id="SSF49313">
    <property type="entry name" value="Cadherin-like"/>
    <property type="match status" value="1"/>
</dbReference>
<dbReference type="Pfam" id="PF07714">
    <property type="entry name" value="PK_Tyr_Ser-Thr"/>
    <property type="match status" value="1"/>
</dbReference>
<accession>A0AA38HPC3</accession>
<dbReference type="GO" id="GO:0004714">
    <property type="term" value="F:transmembrane receptor protein tyrosine kinase activity"/>
    <property type="evidence" value="ECO:0007669"/>
    <property type="project" value="TreeGrafter"/>
</dbReference>
<reference evidence="7" key="1">
    <citation type="journal article" date="2023" name="G3 (Bethesda)">
        <title>Whole genome assemblies of Zophobas morio and Tenebrio molitor.</title>
        <authorList>
            <person name="Kaur S."/>
            <person name="Stinson S.A."/>
            <person name="diCenzo G.C."/>
        </authorList>
    </citation>
    <scope>NUCLEOTIDE SEQUENCE</scope>
    <source>
        <strain evidence="7">QUZm001</strain>
    </source>
</reference>
<keyword evidence="4" id="KW-1133">Transmembrane helix</keyword>
<feature type="region of interest" description="Disordered" evidence="3">
    <location>
        <begin position="199"/>
        <end position="228"/>
    </location>
</feature>
<sequence>MFWNICCGLISFTWFVLEVNGQVYPPPIVRTEQRWQIFESDPVGTKVNQAHATGNPGRTLTYGIEPLMSEGDEKPPKKLPFRIDSRTGAIYLNESVQGRGGEHLRLYVTVSEGDLPTKFEVAAYILKASTADSPPENNKNRFKIPGFPPRPEYEQRPPLVPNNPPPQIRNYPPPEPLFHPKPSTSTYLRPVKLEPKEVKNDINEDETREQETTTVKNATDVPSTQNYDENKFDQAVKSPPDIAVTVVPIISVCAVFLMVGVIAVVFRKKIHLGKPKGSKDDIRKPSSGGIVLHEEPAIGMQQWRGPIAFNNRYELWEREVNRSQASHQISAPIKDVDRWEFPRHRLKFFNILGEGAFGQVWKCEAIDIDGKEGISVVAVKTLKENANEKEKSDLLSELQVMKMLEPHPNVVRLLGCCTDKEPIFLIMEYISKGKLQSYLRNSRAERYYNNMHGQSKSLTSRDLTSFVYQVAKGMEFLSANGVSINKPFIHYY</sequence>
<dbReference type="SUPFAM" id="SSF56112">
    <property type="entry name" value="Protein kinase-like (PK-like)"/>
    <property type="match status" value="1"/>
</dbReference>
<feature type="transmembrane region" description="Helical" evidence="4">
    <location>
        <begin position="242"/>
        <end position="266"/>
    </location>
</feature>
<feature type="compositionally biased region" description="Pro residues" evidence="3">
    <location>
        <begin position="158"/>
        <end position="179"/>
    </location>
</feature>
<proteinExistence type="predicted"/>
<keyword evidence="5" id="KW-0732">Signal</keyword>
<dbReference type="PROSITE" id="PS50011">
    <property type="entry name" value="PROTEIN_KINASE_DOM"/>
    <property type="match status" value="1"/>
</dbReference>
<dbReference type="InterPro" id="IPR017441">
    <property type="entry name" value="Protein_kinase_ATP_BS"/>
</dbReference>
<organism evidence="7 8">
    <name type="scientific">Zophobas morio</name>
    <dbReference type="NCBI Taxonomy" id="2755281"/>
    <lineage>
        <taxon>Eukaryota</taxon>
        <taxon>Metazoa</taxon>
        <taxon>Ecdysozoa</taxon>
        <taxon>Arthropoda</taxon>
        <taxon>Hexapoda</taxon>
        <taxon>Insecta</taxon>
        <taxon>Pterygota</taxon>
        <taxon>Neoptera</taxon>
        <taxon>Endopterygota</taxon>
        <taxon>Coleoptera</taxon>
        <taxon>Polyphaga</taxon>
        <taxon>Cucujiformia</taxon>
        <taxon>Tenebrionidae</taxon>
        <taxon>Zophobas</taxon>
    </lineage>
</organism>
<dbReference type="InterPro" id="IPR011009">
    <property type="entry name" value="Kinase-like_dom_sf"/>
</dbReference>
<feature type="chain" id="PRO_5041296002" description="Protein kinase domain-containing protein" evidence="5">
    <location>
        <begin position="22"/>
        <end position="492"/>
    </location>
</feature>
<dbReference type="AlphaFoldDB" id="A0AA38HPC3"/>
<dbReference type="GO" id="GO:0043235">
    <property type="term" value="C:receptor complex"/>
    <property type="evidence" value="ECO:0007669"/>
    <property type="project" value="TreeGrafter"/>
</dbReference>
<evidence type="ECO:0000256" key="2">
    <source>
        <dbReference type="PROSITE-ProRule" id="PRU10141"/>
    </source>
</evidence>
<dbReference type="PANTHER" id="PTHR24416">
    <property type="entry name" value="TYROSINE-PROTEIN KINASE RECEPTOR"/>
    <property type="match status" value="1"/>
</dbReference>
<comment type="subcellular location">
    <subcellularLocation>
        <location evidence="1">Membrane</location>
        <topology evidence="1">Single-pass membrane protein</topology>
    </subcellularLocation>
</comment>
<gene>
    <name evidence="7" type="ORF">Zmor_027142</name>
</gene>
<evidence type="ECO:0000259" key="6">
    <source>
        <dbReference type="PROSITE" id="PS50011"/>
    </source>
</evidence>
<dbReference type="CDD" id="cd11304">
    <property type="entry name" value="Cadherin_repeat"/>
    <property type="match status" value="1"/>
</dbReference>
<dbReference type="EMBL" id="JALNTZ010000009">
    <property type="protein sequence ID" value="KAJ3640586.1"/>
    <property type="molecule type" value="Genomic_DNA"/>
</dbReference>
<evidence type="ECO:0000256" key="1">
    <source>
        <dbReference type="ARBA" id="ARBA00004167"/>
    </source>
</evidence>
<protein>
    <recommendedName>
        <fullName evidence="6">Protein kinase domain-containing protein</fullName>
    </recommendedName>
</protein>
<dbReference type="GO" id="GO:0005886">
    <property type="term" value="C:plasma membrane"/>
    <property type="evidence" value="ECO:0007669"/>
    <property type="project" value="TreeGrafter"/>
</dbReference>
<evidence type="ECO:0000256" key="5">
    <source>
        <dbReference type="SAM" id="SignalP"/>
    </source>
</evidence>
<feature type="compositionally biased region" description="Polar residues" evidence="3">
    <location>
        <begin position="212"/>
        <end position="227"/>
    </location>
</feature>
<evidence type="ECO:0000313" key="8">
    <source>
        <dbReference type="Proteomes" id="UP001168821"/>
    </source>
</evidence>
<dbReference type="PANTHER" id="PTHR24416:SF621">
    <property type="entry name" value="TYROSINE KINASE RECEPTOR CAD96CA"/>
    <property type="match status" value="1"/>
</dbReference>
<feature type="domain" description="Protein kinase" evidence="6">
    <location>
        <begin position="346"/>
        <end position="492"/>
    </location>
</feature>
<evidence type="ECO:0000313" key="7">
    <source>
        <dbReference type="EMBL" id="KAJ3640586.1"/>
    </source>
</evidence>
<evidence type="ECO:0000256" key="3">
    <source>
        <dbReference type="SAM" id="MobiDB-lite"/>
    </source>
</evidence>
<dbReference type="GO" id="GO:0005524">
    <property type="term" value="F:ATP binding"/>
    <property type="evidence" value="ECO:0007669"/>
    <property type="project" value="UniProtKB-UniRule"/>
</dbReference>
<dbReference type="InterPro" id="IPR015919">
    <property type="entry name" value="Cadherin-like_sf"/>
</dbReference>
<feature type="region of interest" description="Disordered" evidence="3">
    <location>
        <begin position="131"/>
        <end position="186"/>
    </location>
</feature>
<keyword evidence="2" id="KW-0547">Nucleotide-binding</keyword>
<dbReference type="InterPro" id="IPR000719">
    <property type="entry name" value="Prot_kinase_dom"/>
</dbReference>
<comment type="caution">
    <text evidence="7">The sequence shown here is derived from an EMBL/GenBank/DDBJ whole genome shotgun (WGS) entry which is preliminary data.</text>
</comment>
<dbReference type="InterPro" id="IPR050122">
    <property type="entry name" value="RTK"/>
</dbReference>
<keyword evidence="4" id="KW-0472">Membrane</keyword>
<dbReference type="Gene3D" id="3.30.200.20">
    <property type="entry name" value="Phosphorylase Kinase, domain 1"/>
    <property type="match status" value="1"/>
</dbReference>
<keyword evidence="4" id="KW-0812">Transmembrane</keyword>
<dbReference type="PROSITE" id="PS00107">
    <property type="entry name" value="PROTEIN_KINASE_ATP"/>
    <property type="match status" value="1"/>
</dbReference>
<evidence type="ECO:0000256" key="4">
    <source>
        <dbReference type="SAM" id="Phobius"/>
    </source>
</evidence>
<dbReference type="FunFam" id="3.30.200.20:FF:000678">
    <property type="entry name" value="Tyrosine kinase receptor"/>
    <property type="match status" value="1"/>
</dbReference>